<sequence>MSQDVLDHIIRDRLAREKAKYADYEALKAKADAYDAAEAEKLSEIQKAEKAARDAQEEAEKLRVQNLRLTIAGEKGVPAQLLSGNTREEIEASADVLLTWRGNAEPEKGGVTPNPQQGRQSNTKPSGRAAGAAEVEKRFGKKLN</sequence>
<keyword evidence="1" id="KW-0175">Coiled coil</keyword>
<gene>
    <name evidence="3" type="ORF">ERS450000_03542</name>
</gene>
<dbReference type="KEGG" id="nfr:ERS450000_03542"/>
<dbReference type="AlphaFoldDB" id="A0A0H5NWM9"/>
<feature type="region of interest" description="Disordered" evidence="2">
    <location>
        <begin position="101"/>
        <end position="144"/>
    </location>
</feature>
<geneLocation type="plasmid" evidence="3">
    <name>2</name>
</geneLocation>
<evidence type="ECO:0000256" key="2">
    <source>
        <dbReference type="SAM" id="MobiDB-lite"/>
    </source>
</evidence>
<evidence type="ECO:0000256" key="1">
    <source>
        <dbReference type="SAM" id="Coils"/>
    </source>
</evidence>
<organism evidence="3 4">
    <name type="scientific">Nocardia farcinica</name>
    <dbReference type="NCBI Taxonomy" id="37329"/>
    <lineage>
        <taxon>Bacteria</taxon>
        <taxon>Bacillati</taxon>
        <taxon>Actinomycetota</taxon>
        <taxon>Actinomycetes</taxon>
        <taxon>Mycobacteriales</taxon>
        <taxon>Nocardiaceae</taxon>
        <taxon>Nocardia</taxon>
    </lineage>
</organism>
<evidence type="ECO:0000313" key="4">
    <source>
        <dbReference type="Proteomes" id="UP000057820"/>
    </source>
</evidence>
<protein>
    <recommendedName>
        <fullName evidence="5">Phage minor structural protein GP20</fullName>
    </recommendedName>
</protein>
<dbReference type="Proteomes" id="UP000057820">
    <property type="component" value="Plasmid 2"/>
</dbReference>
<feature type="compositionally biased region" description="Polar residues" evidence="2">
    <location>
        <begin position="113"/>
        <end position="125"/>
    </location>
</feature>
<keyword evidence="3" id="KW-0614">Plasmid</keyword>
<feature type="coiled-coil region" evidence="1">
    <location>
        <begin position="38"/>
        <end position="72"/>
    </location>
</feature>
<name>A0A0H5NWM9_NOCFR</name>
<dbReference type="EMBL" id="LN868939">
    <property type="protein sequence ID" value="CRY79882.1"/>
    <property type="molecule type" value="Genomic_DNA"/>
</dbReference>
<reference evidence="4" key="1">
    <citation type="submission" date="2015-03" db="EMBL/GenBank/DDBJ databases">
        <authorList>
            <consortium name="Pathogen Informatics"/>
        </authorList>
    </citation>
    <scope>NUCLEOTIDE SEQUENCE [LARGE SCALE GENOMIC DNA]</scope>
    <source>
        <strain evidence="4">NCTC11134</strain>
        <plasmid evidence="4">2</plasmid>
    </source>
</reference>
<accession>A0A0H5NWM9</accession>
<evidence type="ECO:0008006" key="5">
    <source>
        <dbReference type="Google" id="ProtNLM"/>
    </source>
</evidence>
<evidence type="ECO:0000313" key="3">
    <source>
        <dbReference type="EMBL" id="CRY79882.1"/>
    </source>
</evidence>
<proteinExistence type="predicted"/>